<dbReference type="NCBIfam" id="TIGR01640">
    <property type="entry name" value="F_box_assoc_1"/>
    <property type="match status" value="1"/>
</dbReference>
<sequence>MAASICSSFNNDIVIDILARLPVKTLLRFKSVSKPMLSVITNPRFITYHLHQSTKNSSLVFHCSHDEFPVSMLYYTEPTTLRVVHIPPSMTDRSLKPRIRIKGSCGGLLFMEIYYGCCMFHYGLWNPATRQFKKVTGPQQCINLLAEGFGYGSKINDYKLVRIGYFLHPRTLRTRYDRRRMDSVVRALVFSWKTESWRTVEDVALLGGRFSDAVALKSDLYWKVSGVENLANEGVLAFDSDTDMFRRIELPSLNQSIPSYSMTITGFKDSLGLFVFLESSSNSAFDLWVLNESRIGGDYIKSWSKLLTVGPMSRIGWPILAWRGKIILKSPNDEKDGFFLYDPITREAIDVPISSSGVYDNAETLASVDGTSNLLLEDAPL</sequence>
<proteinExistence type="predicted"/>
<feature type="domain" description="F-box" evidence="1">
    <location>
        <begin position="7"/>
        <end position="45"/>
    </location>
</feature>
<evidence type="ECO:0000259" key="1">
    <source>
        <dbReference type="Pfam" id="PF00646"/>
    </source>
</evidence>
<dbReference type="Pfam" id="PF00646">
    <property type="entry name" value="F-box"/>
    <property type="match status" value="1"/>
</dbReference>
<dbReference type="InterPro" id="IPR036047">
    <property type="entry name" value="F-box-like_dom_sf"/>
</dbReference>
<organism evidence="3">
    <name type="scientific">Populus alba</name>
    <name type="common">White poplar</name>
    <dbReference type="NCBI Taxonomy" id="43335"/>
    <lineage>
        <taxon>Eukaryota</taxon>
        <taxon>Viridiplantae</taxon>
        <taxon>Streptophyta</taxon>
        <taxon>Embryophyta</taxon>
        <taxon>Tracheophyta</taxon>
        <taxon>Spermatophyta</taxon>
        <taxon>Magnoliopsida</taxon>
        <taxon>eudicotyledons</taxon>
        <taxon>Gunneridae</taxon>
        <taxon>Pentapetalae</taxon>
        <taxon>rosids</taxon>
        <taxon>fabids</taxon>
        <taxon>Malpighiales</taxon>
        <taxon>Salicaceae</taxon>
        <taxon>Saliceae</taxon>
        <taxon>Populus</taxon>
    </lineage>
</organism>
<protein>
    <recommendedName>
        <fullName evidence="4">F-box domain-containing protein</fullName>
    </recommendedName>
</protein>
<dbReference type="InterPro" id="IPR001810">
    <property type="entry name" value="F-box_dom"/>
</dbReference>
<dbReference type="AlphaFoldDB" id="A0A4U5R138"/>
<dbReference type="CDD" id="cd22157">
    <property type="entry name" value="F-box_AtFBW1-like"/>
    <property type="match status" value="1"/>
</dbReference>
<evidence type="ECO:0000313" key="3">
    <source>
        <dbReference type="EMBL" id="TKS17320.1"/>
    </source>
</evidence>
<evidence type="ECO:0000259" key="2">
    <source>
        <dbReference type="Pfam" id="PF07734"/>
    </source>
</evidence>
<dbReference type="InterPro" id="IPR017451">
    <property type="entry name" value="F-box-assoc_interact_dom"/>
</dbReference>
<comment type="caution">
    <text evidence="3">The sequence shown here is derived from an EMBL/GenBank/DDBJ whole genome shotgun (WGS) entry which is preliminary data.</text>
</comment>
<dbReference type="PANTHER" id="PTHR31672">
    <property type="entry name" value="BNACNNG10540D PROTEIN"/>
    <property type="match status" value="1"/>
</dbReference>
<accession>A0A4U5R138</accession>
<dbReference type="SUPFAM" id="SSF81383">
    <property type="entry name" value="F-box domain"/>
    <property type="match status" value="1"/>
</dbReference>
<feature type="domain" description="F-box associated beta-propeller type 1" evidence="2">
    <location>
        <begin position="96"/>
        <end position="308"/>
    </location>
</feature>
<dbReference type="PANTHER" id="PTHR31672:SF13">
    <property type="entry name" value="F-BOX PROTEIN CPR30-LIKE"/>
    <property type="match status" value="1"/>
</dbReference>
<reference evidence="3" key="1">
    <citation type="submission" date="2018-10" db="EMBL/GenBank/DDBJ databases">
        <title>Population genomic analysis revealed the cold adaptation of white poplar.</title>
        <authorList>
            <person name="Liu Y.-J."/>
        </authorList>
    </citation>
    <scope>NUCLEOTIDE SEQUENCE [LARGE SCALE GENOMIC DNA]</scope>
    <source>
        <strain evidence="3">PAL-ZL1</strain>
    </source>
</reference>
<name>A0A4U5R138_POPAL</name>
<dbReference type="InterPro" id="IPR006527">
    <property type="entry name" value="F-box-assoc_dom_typ1"/>
</dbReference>
<dbReference type="STRING" id="43335.A0A4U5R138"/>
<gene>
    <name evidence="3" type="ORF">D5086_0000014040</name>
</gene>
<dbReference type="EMBL" id="RCHU01000035">
    <property type="protein sequence ID" value="TKS17320.1"/>
    <property type="molecule type" value="Genomic_DNA"/>
</dbReference>
<dbReference type="Pfam" id="PF07734">
    <property type="entry name" value="FBA_1"/>
    <property type="match status" value="1"/>
</dbReference>
<evidence type="ECO:0008006" key="4">
    <source>
        <dbReference type="Google" id="ProtNLM"/>
    </source>
</evidence>
<dbReference type="InterPro" id="IPR050796">
    <property type="entry name" value="SCF_F-box_component"/>
</dbReference>